<comment type="similarity">
    <text evidence="2 17">Belongs to the MIP/aquaporin (TC 1.A.8) family.</text>
</comment>
<comment type="caution">
    <text evidence="20">The sequence shown here is derived from an EMBL/GenBank/DDBJ whole genome shotgun (WGS) entry which is preliminary data.</text>
</comment>
<dbReference type="PRINTS" id="PR02015">
    <property type="entry name" value="AQUAPORIN3"/>
</dbReference>
<comment type="catalytic activity">
    <reaction evidence="13">
        <text>H2O(in) = H2O(out)</text>
        <dbReference type="Rhea" id="RHEA:29667"/>
        <dbReference type="ChEBI" id="CHEBI:15377"/>
    </reaction>
</comment>
<keyword evidence="7" id="KW-0677">Repeat</keyword>
<gene>
    <name evidence="20" type="ORF">RIMI_LOCUS16616701</name>
</gene>
<comment type="function">
    <text evidence="15">Aquaglyceroporins form homotetrameric transmembrane channels, with each monomer independently mediating glycerol and water transport across the plasma membrane along their osmotic gradient. Could also be permeable to urea. Also participates in cell permeability to H2O2 and H2O2-mediated signaling. In skin, transports glycerol to the epidermis and stratum corneum, where it maintains hydration, elasticity, and supports lipid biosynthesis for barrier repair. In kidney, contributes to the reabsorption of water, helping the body maintain proper fluid balance.</text>
</comment>
<evidence type="ECO:0000256" key="8">
    <source>
        <dbReference type="ARBA" id="ARBA00022989"/>
    </source>
</evidence>
<dbReference type="Pfam" id="PF00230">
    <property type="entry name" value="MIP"/>
    <property type="match status" value="1"/>
</dbReference>
<dbReference type="InterPro" id="IPR000425">
    <property type="entry name" value="MIP"/>
</dbReference>
<comment type="subcellular location">
    <subcellularLocation>
        <location evidence="1">Cell membrane</location>
        <topology evidence="1">Multi-pass membrane protein</topology>
    </subcellularLocation>
</comment>
<evidence type="ECO:0000256" key="2">
    <source>
        <dbReference type="ARBA" id="ARBA00006175"/>
    </source>
</evidence>
<evidence type="ECO:0000256" key="1">
    <source>
        <dbReference type="ARBA" id="ARBA00004651"/>
    </source>
</evidence>
<name>A0ABN9M8Y6_9NEOB</name>
<dbReference type="Gene3D" id="1.20.1080.10">
    <property type="entry name" value="Glycerol uptake facilitator protein"/>
    <property type="match status" value="1"/>
</dbReference>
<keyword evidence="9 19" id="KW-0472">Membrane</keyword>
<dbReference type="Proteomes" id="UP001176940">
    <property type="component" value="Unassembled WGS sequence"/>
</dbReference>
<dbReference type="PANTHER" id="PTHR43829">
    <property type="entry name" value="AQUAPORIN OR AQUAGLYCEROPORIN RELATED"/>
    <property type="match status" value="1"/>
</dbReference>
<evidence type="ECO:0000256" key="5">
    <source>
        <dbReference type="ARBA" id="ARBA00022475"/>
    </source>
</evidence>
<evidence type="ECO:0000256" key="15">
    <source>
        <dbReference type="ARBA" id="ARBA00049592"/>
    </source>
</evidence>
<evidence type="ECO:0000256" key="16">
    <source>
        <dbReference type="ARBA" id="ARBA00049716"/>
    </source>
</evidence>
<dbReference type="PRINTS" id="PR00783">
    <property type="entry name" value="MINTRINSICP"/>
</dbReference>
<feature type="transmembrane region" description="Helical" evidence="19">
    <location>
        <begin position="259"/>
        <end position="282"/>
    </location>
</feature>
<organism evidence="20 21">
    <name type="scientific">Ranitomeya imitator</name>
    <name type="common">mimic poison frog</name>
    <dbReference type="NCBI Taxonomy" id="111125"/>
    <lineage>
        <taxon>Eukaryota</taxon>
        <taxon>Metazoa</taxon>
        <taxon>Chordata</taxon>
        <taxon>Craniata</taxon>
        <taxon>Vertebrata</taxon>
        <taxon>Euteleostomi</taxon>
        <taxon>Amphibia</taxon>
        <taxon>Batrachia</taxon>
        <taxon>Anura</taxon>
        <taxon>Neobatrachia</taxon>
        <taxon>Hyloidea</taxon>
        <taxon>Dendrobatidae</taxon>
        <taxon>Dendrobatinae</taxon>
        <taxon>Ranitomeya</taxon>
    </lineage>
</organism>
<evidence type="ECO:0000256" key="12">
    <source>
        <dbReference type="ARBA" id="ARBA00033993"/>
    </source>
</evidence>
<comment type="catalytic activity">
    <reaction evidence="12">
        <text>urea(in) = urea(out)</text>
        <dbReference type="Rhea" id="RHEA:32799"/>
        <dbReference type="ChEBI" id="CHEBI:16199"/>
    </reaction>
</comment>
<evidence type="ECO:0000256" key="3">
    <source>
        <dbReference type="ARBA" id="ARBA00020971"/>
    </source>
</evidence>
<keyword evidence="5" id="KW-1003">Cell membrane</keyword>
<comment type="subunit">
    <text evidence="16">Homotetramer; each monomer provides an independent glycerol/water pore. Could also exist in other oligomeric states.</text>
</comment>
<evidence type="ECO:0000256" key="18">
    <source>
        <dbReference type="SAM" id="MobiDB-lite"/>
    </source>
</evidence>
<dbReference type="InterPro" id="IPR050363">
    <property type="entry name" value="MIP/Aquaporin"/>
</dbReference>
<evidence type="ECO:0000256" key="7">
    <source>
        <dbReference type="ARBA" id="ARBA00022737"/>
    </source>
</evidence>
<dbReference type="InterPro" id="IPR023271">
    <property type="entry name" value="Aquaporin-like"/>
</dbReference>
<dbReference type="CDD" id="cd00333">
    <property type="entry name" value="MIP"/>
    <property type="match status" value="1"/>
</dbReference>
<evidence type="ECO:0000256" key="14">
    <source>
        <dbReference type="ARBA" id="ARBA00049405"/>
    </source>
</evidence>
<dbReference type="SUPFAM" id="SSF81338">
    <property type="entry name" value="Aquaporin-like"/>
    <property type="match status" value="1"/>
</dbReference>
<evidence type="ECO:0000313" key="20">
    <source>
        <dbReference type="EMBL" id="CAJ0958938.1"/>
    </source>
</evidence>
<evidence type="ECO:0000256" key="11">
    <source>
        <dbReference type="ARBA" id="ARBA00033020"/>
    </source>
</evidence>
<evidence type="ECO:0000256" key="6">
    <source>
        <dbReference type="ARBA" id="ARBA00022692"/>
    </source>
</evidence>
<dbReference type="InterPro" id="IPR022357">
    <property type="entry name" value="MIP_CS"/>
</dbReference>
<sequence>MRKDAGRREPEKEAAERRGTGSRVRRGMEEDGRRWLRWIRRSLFGCGSVAQMELSGFAKAQFLSVNMAFGFAVTAGAYVCAGVSGYRRKVVQVRFGAHLNPAVSFSMFLVKKITWKLMLVYWLAQFLGAFIGACLVFSLYFDAFHVYSGGNWTVYGPQATAGIFASYPSEHLSVLNGLADQVIATAGLMVCLLAIIDEKNNAAPRGLQPFVIGLIVLLVGLSMGFNCGYPINPARDLAPRIFTAFAGWGLEVFRAGGHWWWVPVVGPMIGGIIGTFVYDLLIGIHHPPSRGKENREENGARHPPDYELVQMEA</sequence>
<feature type="region of interest" description="Disordered" evidence="18">
    <location>
        <begin position="1"/>
        <end position="25"/>
    </location>
</feature>
<feature type="transmembrane region" description="Helical" evidence="19">
    <location>
        <begin position="178"/>
        <end position="197"/>
    </location>
</feature>
<keyword evidence="4 17" id="KW-0813">Transport</keyword>
<dbReference type="PANTHER" id="PTHR43829:SF30">
    <property type="entry name" value="AQUAPORIN 10"/>
    <property type="match status" value="1"/>
</dbReference>
<keyword evidence="8 19" id="KW-1133">Transmembrane helix</keyword>
<feature type="transmembrane region" description="Helical" evidence="19">
    <location>
        <begin position="68"/>
        <end position="86"/>
    </location>
</feature>
<comment type="catalytic activity">
    <reaction evidence="14">
        <text>glycerol(in) = glycerol(out)</text>
        <dbReference type="Rhea" id="RHEA:29675"/>
        <dbReference type="ChEBI" id="CHEBI:17754"/>
    </reaction>
</comment>
<evidence type="ECO:0000256" key="4">
    <source>
        <dbReference type="ARBA" id="ARBA00022448"/>
    </source>
</evidence>
<proteinExistence type="inferred from homology"/>
<evidence type="ECO:0000256" key="17">
    <source>
        <dbReference type="RuleBase" id="RU000477"/>
    </source>
</evidence>
<reference evidence="20" key="1">
    <citation type="submission" date="2023-07" db="EMBL/GenBank/DDBJ databases">
        <authorList>
            <person name="Stuckert A."/>
        </authorList>
    </citation>
    <scope>NUCLEOTIDE SEQUENCE</scope>
</reference>
<dbReference type="PROSITE" id="PS00221">
    <property type="entry name" value="MIP"/>
    <property type="match status" value="1"/>
</dbReference>
<feature type="compositionally biased region" description="Basic and acidic residues" evidence="18">
    <location>
        <begin position="1"/>
        <end position="19"/>
    </location>
</feature>
<accession>A0ABN9M8Y6</accession>
<keyword evidence="21" id="KW-1185">Reference proteome</keyword>
<feature type="transmembrane region" description="Helical" evidence="19">
    <location>
        <begin position="209"/>
        <end position="231"/>
    </location>
</feature>
<dbReference type="NCBIfam" id="TIGR00861">
    <property type="entry name" value="MIP"/>
    <property type="match status" value="1"/>
</dbReference>
<evidence type="ECO:0000256" key="19">
    <source>
        <dbReference type="SAM" id="Phobius"/>
    </source>
</evidence>
<dbReference type="InterPro" id="IPR023275">
    <property type="entry name" value="Aquaporin_3"/>
</dbReference>
<keyword evidence="10" id="KW-0325">Glycoprotein</keyword>
<evidence type="ECO:0000256" key="10">
    <source>
        <dbReference type="ARBA" id="ARBA00023180"/>
    </source>
</evidence>
<keyword evidence="6 17" id="KW-0812">Transmembrane</keyword>
<evidence type="ECO:0000256" key="13">
    <source>
        <dbReference type="ARBA" id="ARBA00034651"/>
    </source>
</evidence>
<feature type="transmembrane region" description="Helical" evidence="19">
    <location>
        <begin position="119"/>
        <end position="141"/>
    </location>
</feature>
<protein>
    <recommendedName>
        <fullName evidence="3">Aquaporin-3</fullName>
    </recommendedName>
    <alternativeName>
        <fullName evidence="11">Aquaglyceroporin-3</fullName>
    </alternativeName>
</protein>
<dbReference type="EMBL" id="CAUEEQ010046752">
    <property type="protein sequence ID" value="CAJ0958938.1"/>
    <property type="molecule type" value="Genomic_DNA"/>
</dbReference>
<evidence type="ECO:0000313" key="21">
    <source>
        <dbReference type="Proteomes" id="UP001176940"/>
    </source>
</evidence>
<evidence type="ECO:0000256" key="9">
    <source>
        <dbReference type="ARBA" id="ARBA00023136"/>
    </source>
</evidence>